<dbReference type="GO" id="GO:0050661">
    <property type="term" value="F:NADP binding"/>
    <property type="evidence" value="ECO:0007669"/>
    <property type="project" value="InterPro"/>
</dbReference>
<feature type="domain" description="SDH C-terminal" evidence="11">
    <location>
        <begin position="256"/>
        <end position="282"/>
    </location>
</feature>
<dbReference type="InterPro" id="IPR046346">
    <property type="entry name" value="Aminoacid_DH-like_N_sf"/>
</dbReference>
<comment type="similarity">
    <text evidence="9">Belongs to the shikimate dehydrogenase family.</text>
</comment>
<comment type="pathway">
    <text evidence="8">Aromatic compound metabolism; 3,4-dihydroxybenzoate biosynthesis; 3-dehydroquinate from D-quinate (NAD(+) route).</text>
</comment>
<protein>
    <recommendedName>
        <fullName evidence="9">Shikimate dehydrogenase (NADP(+))</fullName>
        <shortName evidence="9">SDH</shortName>
        <ecNumber evidence="9">1.1.1.25</ecNumber>
    </recommendedName>
</protein>
<feature type="binding site" evidence="9">
    <location>
        <begin position="132"/>
        <end position="136"/>
    </location>
    <ligand>
        <name>NADP(+)</name>
        <dbReference type="ChEBI" id="CHEBI:58349"/>
    </ligand>
</feature>
<dbReference type="EC" id="1.1.1.25" evidence="9"/>
<evidence type="ECO:0000259" key="11">
    <source>
        <dbReference type="Pfam" id="PF18317"/>
    </source>
</evidence>
<dbReference type="NCBIfam" id="TIGR00507">
    <property type="entry name" value="aroE"/>
    <property type="match status" value="1"/>
</dbReference>
<dbReference type="FunFam" id="3.40.50.720:FF:000086">
    <property type="entry name" value="Quinate/shikimate dehydrogenase"/>
    <property type="match status" value="1"/>
</dbReference>
<keyword evidence="4 9" id="KW-0560">Oxidoreductase</keyword>
<dbReference type="Gene3D" id="3.40.50.10860">
    <property type="entry name" value="Leucine Dehydrogenase, chain A, domain 1"/>
    <property type="match status" value="1"/>
</dbReference>
<dbReference type="Pfam" id="PF18317">
    <property type="entry name" value="SDH_C"/>
    <property type="match status" value="1"/>
</dbReference>
<evidence type="ECO:0000256" key="5">
    <source>
        <dbReference type="ARBA" id="ARBA00023141"/>
    </source>
</evidence>
<feature type="active site" description="Proton acceptor" evidence="9">
    <location>
        <position position="71"/>
    </location>
</feature>
<evidence type="ECO:0000259" key="10">
    <source>
        <dbReference type="Pfam" id="PF08501"/>
    </source>
</evidence>
<dbReference type="KEGG" id="esg:EsVE80_12560"/>
<evidence type="ECO:0000256" key="2">
    <source>
        <dbReference type="ARBA" id="ARBA00022605"/>
    </source>
</evidence>
<dbReference type="InterPro" id="IPR011342">
    <property type="entry name" value="Shikimate_DH"/>
</dbReference>
<comment type="caution">
    <text evidence="9">Lacks conserved residue(s) required for the propagation of feature annotation.</text>
</comment>
<comment type="catalytic activity">
    <reaction evidence="9">
        <text>shikimate + NADP(+) = 3-dehydroshikimate + NADPH + H(+)</text>
        <dbReference type="Rhea" id="RHEA:17737"/>
        <dbReference type="ChEBI" id="CHEBI:15378"/>
        <dbReference type="ChEBI" id="CHEBI:16630"/>
        <dbReference type="ChEBI" id="CHEBI:36208"/>
        <dbReference type="ChEBI" id="CHEBI:57783"/>
        <dbReference type="ChEBI" id="CHEBI:58349"/>
        <dbReference type="EC" id="1.1.1.25"/>
    </reaction>
</comment>
<keyword evidence="5 9" id="KW-0057">Aromatic amino acid biosynthesis</keyword>
<dbReference type="PANTHER" id="PTHR21089:SF1">
    <property type="entry name" value="BIFUNCTIONAL 3-DEHYDROQUINATE DEHYDRATASE_SHIKIMATE DEHYDROGENASE, CHLOROPLASTIC"/>
    <property type="match status" value="1"/>
</dbReference>
<comment type="subunit">
    <text evidence="9">Homodimer.</text>
</comment>
<feature type="binding site" evidence="9">
    <location>
        <position position="108"/>
    </location>
    <ligand>
        <name>shikimate</name>
        <dbReference type="ChEBI" id="CHEBI:36208"/>
    </ligand>
</feature>
<evidence type="ECO:0000256" key="6">
    <source>
        <dbReference type="ARBA" id="ARBA00051639"/>
    </source>
</evidence>
<name>A0A679IBV2_9ENTE</name>
<evidence type="ECO:0000256" key="4">
    <source>
        <dbReference type="ARBA" id="ARBA00023002"/>
    </source>
</evidence>
<proteinExistence type="inferred from homology"/>
<comment type="pathway">
    <text evidence="1 9">Metabolic intermediate biosynthesis; chorismate biosynthesis; chorismate from D-erythrose 4-phosphate and phosphoenolpyruvate: step 4/7.</text>
</comment>
<dbReference type="GO" id="GO:0008652">
    <property type="term" value="P:amino acid biosynthetic process"/>
    <property type="evidence" value="ECO:0007669"/>
    <property type="project" value="UniProtKB-KW"/>
</dbReference>
<dbReference type="PANTHER" id="PTHR21089">
    <property type="entry name" value="SHIKIMATE DEHYDROGENASE"/>
    <property type="match status" value="1"/>
</dbReference>
<evidence type="ECO:0000313" key="12">
    <source>
        <dbReference type="EMBL" id="BCA85733.1"/>
    </source>
</evidence>
<comment type="function">
    <text evidence="9">Involved in the biosynthesis of the chorismate, which leads to the biosynthesis of aromatic amino acids. Catalyzes the reversible NADPH linked reduction of 3-dehydroshikimate (DHSA) to yield shikimate (SA).</text>
</comment>
<dbReference type="SUPFAM" id="SSF53223">
    <property type="entry name" value="Aminoacid dehydrogenase-like, N-terminal domain"/>
    <property type="match status" value="1"/>
</dbReference>
<feature type="domain" description="Shikimate dehydrogenase substrate binding N-terminal" evidence="10">
    <location>
        <begin position="12"/>
        <end position="94"/>
    </location>
</feature>
<evidence type="ECO:0000256" key="3">
    <source>
        <dbReference type="ARBA" id="ARBA00022857"/>
    </source>
</evidence>
<comment type="catalytic activity">
    <reaction evidence="6">
        <text>L-quinate + NAD(+) = 3-dehydroquinate + NADH + H(+)</text>
        <dbReference type="Rhea" id="RHEA:22364"/>
        <dbReference type="ChEBI" id="CHEBI:15378"/>
        <dbReference type="ChEBI" id="CHEBI:29751"/>
        <dbReference type="ChEBI" id="CHEBI:32364"/>
        <dbReference type="ChEBI" id="CHEBI:57540"/>
        <dbReference type="ChEBI" id="CHEBI:57945"/>
        <dbReference type="EC" id="1.1.1.24"/>
    </reaction>
</comment>
<dbReference type="InterPro" id="IPR041121">
    <property type="entry name" value="SDH_C"/>
</dbReference>
<sequence length="288" mass="31131">MKVTGYTRLAGLIANPAKHSISPLMHNAAFKANGIDAVYLSFEVEKAQLEASLRSITALDMIGVNVSMPYKMAVIPYLNELSAAAQLIGAVNTIVPTHDGALVGHNTDGSGFMRSLADIDVDIIGKEITIIGAGGAATAICVQAALDGVKKINIFNRQDNFFIQSRKKIQTIAQKTQCEIHLHDLADTKVVNNAISRSSLLVNATGVGMKPNEDRTAITDFSAFHQKLAVYDVVYNPRKTKLLQIAKEKGLKHTNGLGMLLYQGADAFELWTGQKMPLETIKPLVENS</sequence>
<dbReference type="GO" id="GO:0030266">
    <property type="term" value="F:quinate 3-dehydrogenase (NAD+) activity"/>
    <property type="evidence" value="ECO:0007669"/>
    <property type="project" value="UniProtKB-EC"/>
</dbReference>
<keyword evidence="13" id="KW-1185">Reference proteome</keyword>
<dbReference type="EMBL" id="AP022822">
    <property type="protein sequence ID" value="BCA85733.1"/>
    <property type="molecule type" value="Genomic_DNA"/>
</dbReference>
<dbReference type="Gene3D" id="3.40.50.720">
    <property type="entry name" value="NAD(P)-binding Rossmann-like Domain"/>
    <property type="match status" value="1"/>
</dbReference>
<organism evidence="12 13">
    <name type="scientific">Enterococcus saigonensis</name>
    <dbReference type="NCBI Taxonomy" id="1805431"/>
    <lineage>
        <taxon>Bacteria</taxon>
        <taxon>Bacillati</taxon>
        <taxon>Bacillota</taxon>
        <taxon>Bacilli</taxon>
        <taxon>Lactobacillales</taxon>
        <taxon>Enterococcaceae</taxon>
        <taxon>Enterococcus</taxon>
    </lineage>
</organism>
<dbReference type="InterPro" id="IPR022893">
    <property type="entry name" value="Shikimate_DH_fam"/>
</dbReference>
<feature type="binding site" evidence="9">
    <location>
        <position position="233"/>
    </location>
    <ligand>
        <name>NADP(+)</name>
        <dbReference type="ChEBI" id="CHEBI:58349"/>
    </ligand>
</feature>
<dbReference type="InterPro" id="IPR036291">
    <property type="entry name" value="NAD(P)-bd_dom_sf"/>
</dbReference>
<keyword evidence="3 9" id="KW-0521">NADP</keyword>
<feature type="binding site" evidence="9">
    <location>
        <position position="67"/>
    </location>
    <ligand>
        <name>shikimate</name>
        <dbReference type="ChEBI" id="CHEBI:36208"/>
    </ligand>
</feature>
<evidence type="ECO:0000313" key="13">
    <source>
        <dbReference type="Proteomes" id="UP000502998"/>
    </source>
</evidence>
<keyword evidence="2 9" id="KW-0028">Amino-acid biosynthesis</keyword>
<evidence type="ECO:0000256" key="8">
    <source>
        <dbReference type="ARBA" id="ARBA00060613"/>
    </source>
</evidence>
<dbReference type="RefSeq" id="WP_173102973.1">
    <property type="nucleotide sequence ID" value="NZ_AP022822.1"/>
</dbReference>
<reference evidence="12 13" key="1">
    <citation type="submission" date="2020-02" db="EMBL/GenBank/DDBJ databases">
        <title>Characterization of vanA genotype vancomycin-resistant Enterococcus saigonensis VE80.</title>
        <authorList>
            <person name="Harada T."/>
            <person name="Motooka D."/>
            <person name="Nakamura S."/>
            <person name="Yamamoto Y."/>
            <person name="Kawahara R."/>
            <person name="Kawatsu K."/>
        </authorList>
    </citation>
    <scope>NUCLEOTIDE SEQUENCE [LARGE SCALE GENOMIC DNA]</scope>
    <source>
        <strain evidence="12 13">VE80</strain>
    </source>
</reference>
<evidence type="ECO:0000256" key="7">
    <source>
        <dbReference type="ARBA" id="ARBA00052329"/>
    </source>
</evidence>
<feature type="binding site" evidence="9">
    <location>
        <position position="92"/>
    </location>
    <ligand>
        <name>shikimate</name>
        <dbReference type="ChEBI" id="CHEBI:36208"/>
    </ligand>
</feature>
<dbReference type="HAMAP" id="MF_00222">
    <property type="entry name" value="Shikimate_DH_AroE"/>
    <property type="match status" value="1"/>
</dbReference>
<feature type="binding site" evidence="9">
    <location>
        <position position="235"/>
    </location>
    <ligand>
        <name>shikimate</name>
        <dbReference type="ChEBI" id="CHEBI:36208"/>
    </ligand>
</feature>
<dbReference type="UniPathway" id="UPA00053">
    <property type="reaction ID" value="UER00087"/>
</dbReference>
<dbReference type="InterPro" id="IPR013708">
    <property type="entry name" value="Shikimate_DH-bd_N"/>
</dbReference>
<dbReference type="GO" id="GO:0004764">
    <property type="term" value="F:shikimate 3-dehydrogenase (NADP+) activity"/>
    <property type="evidence" value="ECO:0007669"/>
    <property type="project" value="UniProtKB-UniRule"/>
</dbReference>
<feature type="binding site" evidence="9">
    <location>
        <begin position="20"/>
        <end position="22"/>
    </location>
    <ligand>
        <name>shikimate</name>
        <dbReference type="ChEBI" id="CHEBI:36208"/>
    </ligand>
</feature>
<dbReference type="NCBIfam" id="NF001319">
    <property type="entry name" value="PRK00258.3-3"/>
    <property type="match status" value="1"/>
</dbReference>
<evidence type="ECO:0000256" key="9">
    <source>
        <dbReference type="HAMAP-Rule" id="MF_00222"/>
    </source>
</evidence>
<accession>A0A679IBV2</accession>
<dbReference type="AlphaFoldDB" id="A0A679IBV2"/>
<dbReference type="CDD" id="cd01065">
    <property type="entry name" value="NAD_bind_Shikimate_DH"/>
    <property type="match status" value="1"/>
</dbReference>
<dbReference type="Pfam" id="PF08501">
    <property type="entry name" value="Shikimate_dh_N"/>
    <property type="match status" value="1"/>
</dbReference>
<gene>
    <name evidence="9 12" type="primary">aroE</name>
    <name evidence="12" type="ORF">EsVE80_12560</name>
</gene>
<dbReference type="Proteomes" id="UP000502998">
    <property type="component" value="Chromosome"/>
</dbReference>
<dbReference type="SUPFAM" id="SSF51735">
    <property type="entry name" value="NAD(P)-binding Rossmann-fold domains"/>
    <property type="match status" value="1"/>
</dbReference>
<comment type="catalytic activity">
    <reaction evidence="7">
        <text>shikimate + NAD(+) = 3-dehydroshikimate + NADH + H(+)</text>
        <dbReference type="Rhea" id="RHEA:17741"/>
        <dbReference type="ChEBI" id="CHEBI:15378"/>
        <dbReference type="ChEBI" id="CHEBI:16630"/>
        <dbReference type="ChEBI" id="CHEBI:36208"/>
        <dbReference type="ChEBI" id="CHEBI:57540"/>
        <dbReference type="ChEBI" id="CHEBI:57945"/>
    </reaction>
</comment>
<dbReference type="GO" id="GO:0009073">
    <property type="term" value="P:aromatic amino acid family biosynthetic process"/>
    <property type="evidence" value="ECO:0007669"/>
    <property type="project" value="UniProtKB-KW"/>
</dbReference>
<dbReference type="GO" id="GO:0009423">
    <property type="term" value="P:chorismate biosynthetic process"/>
    <property type="evidence" value="ECO:0007669"/>
    <property type="project" value="UniProtKB-UniRule"/>
</dbReference>
<evidence type="ECO:0000256" key="1">
    <source>
        <dbReference type="ARBA" id="ARBA00004871"/>
    </source>
</evidence>
<feature type="binding site" evidence="9">
    <location>
        <position position="256"/>
    </location>
    <ligand>
        <name>NADP(+)</name>
        <dbReference type="ChEBI" id="CHEBI:58349"/>
    </ligand>
</feature>
<feature type="binding site" evidence="9">
    <location>
        <position position="263"/>
    </location>
    <ligand>
        <name>shikimate</name>
        <dbReference type="ChEBI" id="CHEBI:36208"/>
    </ligand>
</feature>
<dbReference type="GO" id="GO:0019632">
    <property type="term" value="P:shikimate metabolic process"/>
    <property type="evidence" value="ECO:0007669"/>
    <property type="project" value="InterPro"/>
</dbReference>